<evidence type="ECO:0000313" key="3">
    <source>
        <dbReference type="Proteomes" id="UP001519064"/>
    </source>
</evidence>
<dbReference type="Proteomes" id="UP001519064">
    <property type="component" value="Unassembled WGS sequence"/>
</dbReference>
<accession>A0ABS3X4N4</accession>
<reference evidence="2 3" key="1">
    <citation type="submission" date="2020-11" db="EMBL/GenBank/DDBJ databases">
        <title>Streptomyces spirodelae sp. nov., isolated from duckweed.</title>
        <authorList>
            <person name="Saimee Y."/>
            <person name="Duangmal K."/>
        </authorList>
    </citation>
    <scope>NUCLEOTIDE SEQUENCE [LARGE SCALE GENOMIC DNA]</scope>
    <source>
        <strain evidence="2 3">S16-07</strain>
    </source>
</reference>
<dbReference type="RefSeq" id="WP_209237251.1">
    <property type="nucleotide sequence ID" value="NZ_JADKMA010000004.1"/>
</dbReference>
<proteinExistence type="predicted"/>
<organism evidence="2 3">
    <name type="scientific">Streptomyces oryzae</name>
    <dbReference type="NCBI Taxonomy" id="1434886"/>
    <lineage>
        <taxon>Bacteria</taxon>
        <taxon>Bacillati</taxon>
        <taxon>Actinomycetota</taxon>
        <taxon>Actinomycetes</taxon>
        <taxon>Kitasatosporales</taxon>
        <taxon>Streptomycetaceae</taxon>
        <taxon>Streptomyces</taxon>
    </lineage>
</organism>
<gene>
    <name evidence="2" type="ORF">ITI46_01180</name>
</gene>
<sequence>MVHAFEPVFSSPVFLTPPAAAGRIPEPSEDLHRVASAPSGVVARQLSSLLGVQSKHGSDIVAALRIVREAADRGEGSFADRLACELDTFWLHGLSRTWPTVAARAEEDIALRTRNFVYYQRTEPPRKPAPTPVAGWQCDEG</sequence>
<feature type="region of interest" description="Disordered" evidence="1">
    <location>
        <begin position="122"/>
        <end position="141"/>
    </location>
</feature>
<protein>
    <submittedName>
        <fullName evidence="2">Uncharacterized protein</fullName>
    </submittedName>
</protein>
<name>A0ABS3X4N4_9ACTN</name>
<evidence type="ECO:0000256" key="1">
    <source>
        <dbReference type="SAM" id="MobiDB-lite"/>
    </source>
</evidence>
<evidence type="ECO:0000313" key="2">
    <source>
        <dbReference type="EMBL" id="MBO8190334.1"/>
    </source>
</evidence>
<comment type="caution">
    <text evidence="2">The sequence shown here is derived from an EMBL/GenBank/DDBJ whole genome shotgun (WGS) entry which is preliminary data.</text>
</comment>
<dbReference type="EMBL" id="JADKMA010000004">
    <property type="protein sequence ID" value="MBO8190334.1"/>
    <property type="molecule type" value="Genomic_DNA"/>
</dbReference>
<keyword evidence="3" id="KW-1185">Reference proteome</keyword>